<proteinExistence type="predicted"/>
<dbReference type="EMBL" id="MN740598">
    <property type="protein sequence ID" value="QHS78498.1"/>
    <property type="molecule type" value="Genomic_DNA"/>
</dbReference>
<evidence type="ECO:0000313" key="1">
    <source>
        <dbReference type="EMBL" id="QHS78498.1"/>
    </source>
</evidence>
<dbReference type="AlphaFoldDB" id="A0A6C0AFF7"/>
<accession>A0A6C0AFF7</accession>
<protein>
    <submittedName>
        <fullName evidence="1">Uncharacterized protein</fullName>
    </submittedName>
</protein>
<sequence>MLSIDFIEEFFKDNMKIGKKKIYSFHLRICYDHLNELFLKKRTTCKSGFIREIIYKILKKLLIKYKLEIVDYKHKKSLCRWIGGRDRNRMWFYTPKMLLGYIKSNMVIEEEFIEKQEQLKIHYEDYDLHANYATLDEIKSLFNKNVADNLKLLIIENELETKWNIFENCNLYRPIKEIILI</sequence>
<reference evidence="1" key="1">
    <citation type="journal article" date="2020" name="Nature">
        <title>Giant virus diversity and host interactions through global metagenomics.</title>
        <authorList>
            <person name="Schulz F."/>
            <person name="Roux S."/>
            <person name="Paez-Espino D."/>
            <person name="Jungbluth S."/>
            <person name="Walsh D.A."/>
            <person name="Denef V.J."/>
            <person name="McMahon K.D."/>
            <person name="Konstantinidis K.T."/>
            <person name="Eloe-Fadrosh E.A."/>
            <person name="Kyrpides N.C."/>
            <person name="Woyke T."/>
        </authorList>
    </citation>
    <scope>NUCLEOTIDE SEQUENCE</scope>
    <source>
        <strain evidence="1">GVMAG-S-1021933-23</strain>
    </source>
</reference>
<organism evidence="1">
    <name type="scientific">viral metagenome</name>
    <dbReference type="NCBI Taxonomy" id="1070528"/>
    <lineage>
        <taxon>unclassified sequences</taxon>
        <taxon>metagenomes</taxon>
        <taxon>organismal metagenomes</taxon>
    </lineage>
</organism>
<name>A0A6C0AFF7_9ZZZZ</name>